<evidence type="ECO:0000313" key="16">
    <source>
        <dbReference type="EMBL" id="ERK56100.1"/>
    </source>
</evidence>
<keyword evidence="3 13" id="KW-0547">Nucleotide-binding</keyword>
<dbReference type="GO" id="GO:0005524">
    <property type="term" value="F:ATP binding"/>
    <property type="evidence" value="ECO:0007669"/>
    <property type="project" value="UniProtKB-UniRule"/>
</dbReference>
<proteinExistence type="inferred from homology"/>
<keyword evidence="6" id="KW-0347">Helicase</keyword>
<dbReference type="SMART" id="SM00982">
    <property type="entry name" value="TRCF"/>
    <property type="match status" value="1"/>
</dbReference>
<comment type="similarity">
    <text evidence="10 13">In the N-terminal section; belongs to the UvrB family.</text>
</comment>
<dbReference type="SMART" id="SM01058">
    <property type="entry name" value="CarD_TRCF"/>
    <property type="match status" value="1"/>
</dbReference>
<feature type="domain" description="Helicase C-terminal" evidence="15">
    <location>
        <begin position="815"/>
        <end position="969"/>
    </location>
</feature>
<dbReference type="Gene3D" id="2.40.10.170">
    <property type="match status" value="1"/>
</dbReference>
<evidence type="ECO:0000256" key="9">
    <source>
        <dbReference type="ARBA" id="ARBA00023204"/>
    </source>
</evidence>
<evidence type="ECO:0000256" key="5">
    <source>
        <dbReference type="ARBA" id="ARBA00022801"/>
    </source>
</evidence>
<dbReference type="Pfam" id="PF00271">
    <property type="entry name" value="Helicase_C"/>
    <property type="match status" value="1"/>
</dbReference>
<protein>
    <recommendedName>
        <fullName evidence="12 13">Transcription-repair-coupling factor</fullName>
        <shortName evidence="13">TRCF</shortName>
        <ecNumber evidence="13">3.6.4.-</ecNumber>
    </recommendedName>
</protein>
<evidence type="ECO:0000256" key="8">
    <source>
        <dbReference type="ARBA" id="ARBA00023125"/>
    </source>
</evidence>
<comment type="similarity">
    <text evidence="11 13">In the C-terminal section; belongs to the helicase family. RecG subfamily.</text>
</comment>
<evidence type="ECO:0000256" key="10">
    <source>
        <dbReference type="ARBA" id="ARBA00061104"/>
    </source>
</evidence>
<dbReference type="CDD" id="cd17991">
    <property type="entry name" value="DEXHc_TRCF"/>
    <property type="match status" value="1"/>
</dbReference>
<dbReference type="InterPro" id="IPR001650">
    <property type="entry name" value="Helicase_C-like"/>
</dbReference>
<sequence length="1198" mass="140191">MPCENFCKKEDEMLLKNLFEIVDLNFDKRYKNIGIYGHNITTKALQIFNEFEKNKKMTIVFTQGKVEAEEIFSLISEFEKETYLYPEIDVLKRFVTKSNDLIQNSIQVLENLVNNIPSIIIIPIEAIYRTIKKPEDFKNNSFEITLNTVISFEDLQKKLVNMGYNRVNSVDVVGEFSKRGGIVDVFSPLSDNPIRLDFFDDELDSIREFDIVTQKSLKKQEKTYIYPTSDFFLTKKEKNMVINNILKKLDNKALHKKENYKEVSEYLNQKIELYQATNDFSDLENFSNLIYDETYSVVDYLPKDSIIFFDNYNKIVEKRENLKEYFLENLSEMNRNYIFQDIIDNIAFEKLLNINTTKYYLSNLKLSDKIIEQNYNLDVVDLTYYANEEFLVKEIREKLNNKYKVIISLNNQKQKDYIEKVLFDNYFYDDIYYGIKEGKIFVDINKFSLKGFEDNKDKILLLTPYELFIKEGKKKRRVNFKYKNSEKIRNYQELNIGDYIVHVSHGIGLYKGIENIEVDGVYKDFLKIIYDGGDIIYVDIHNMNYIQKYTASTDNRKPVLNKLGTKKWQQVKSKVKKEIEDISEDLIKLYIKRELNKGYAFSLDSIEQGEFEADFNFIPTDDQIKATEEIKRDMEKERPMDRLLCGDVGFGKTEVAMRIAFKAVMDNKQVAILVPTTLLAEQHYENFVTRFENFPINIEVVSRFNTIKDITRIVKRLEEGQIDIIIGTHKLLNDKFKYRDLGLLIIDEEQRFGVKHKEKIKYLKNTVDVLTLSATPIPRTLHMSLIGIRDLSVIETPPRERQPIQTFVAAENKMVIKEAILNEVARGGQIFYVYNRVETIDEKYLELKEMLPDVNIAFAHGRMSQKELENIMADVIDKKYDVLITTTIIETGIDIPNVNTLIVEDADRFGLSQLYQLRGRVGRSTREAYAYLMYKPFKSLTEASEKRLSAIKNFTTLGSGFKIAMQDLSIRGAGDVLGGRQHGFIDSVGYTLYSQMLEQELMMKKEILEPILSRDKNQDIAYYENIIKETAPKIKTDIFEVEKDNVEIKLNVDAFIPKEYINSDGDKIDFYKRLNNVKTLEEIEVVVEDLIDRFSDSGNEVENLIDICYLRIIAKDTYVESIKELANKVVITFNKDIFNNLNGKELFTALNVYKDVRIVAKDGFYLEVDKKDNYNIKRLTMLIKIVNDNLIKEKEDEK</sequence>
<dbReference type="GO" id="GO:0000716">
    <property type="term" value="P:transcription-coupled nucleotide-excision repair, DNA damage recognition"/>
    <property type="evidence" value="ECO:0007669"/>
    <property type="project" value="UniProtKB-UniRule"/>
</dbReference>
<comment type="caution">
    <text evidence="16">The sequence shown here is derived from an EMBL/GenBank/DDBJ whole genome shotgun (WGS) entry which is preliminary data.</text>
</comment>
<dbReference type="Pfam" id="PF03461">
    <property type="entry name" value="TRCF"/>
    <property type="match status" value="1"/>
</dbReference>
<dbReference type="PATRIC" id="fig|1321820.3.peg.1453"/>
<gene>
    <name evidence="13" type="primary">mfd</name>
    <name evidence="16" type="ORF">HMPREF1983_01511</name>
</gene>
<name>U2Q020_9BACL</name>
<accession>U2Q020</accession>
<dbReference type="FunFam" id="3.40.50.300:FF:000546">
    <property type="entry name" value="Transcription-repair-coupling factor"/>
    <property type="match status" value="1"/>
</dbReference>
<evidence type="ECO:0000313" key="17">
    <source>
        <dbReference type="Proteomes" id="UP000016637"/>
    </source>
</evidence>
<dbReference type="AlphaFoldDB" id="U2Q020"/>
<evidence type="ECO:0000256" key="4">
    <source>
        <dbReference type="ARBA" id="ARBA00022763"/>
    </source>
</evidence>
<keyword evidence="17" id="KW-1185">Reference proteome</keyword>
<dbReference type="SUPFAM" id="SSF52540">
    <property type="entry name" value="P-loop containing nucleoside triphosphate hydrolases"/>
    <property type="match status" value="3"/>
</dbReference>
<dbReference type="Gene3D" id="3.40.50.300">
    <property type="entry name" value="P-loop containing nucleotide triphosphate hydrolases"/>
    <property type="match status" value="2"/>
</dbReference>
<keyword evidence="8 13" id="KW-0238">DNA-binding</keyword>
<keyword evidence="9 13" id="KW-0234">DNA repair</keyword>
<dbReference type="EC" id="3.6.4.-" evidence="13"/>
<dbReference type="InterPro" id="IPR027417">
    <property type="entry name" value="P-loop_NTPase"/>
</dbReference>
<comment type="subcellular location">
    <subcellularLocation>
        <location evidence="1 13">Cytoplasm</location>
    </subcellularLocation>
</comment>
<dbReference type="PANTHER" id="PTHR47964:SF1">
    <property type="entry name" value="ATP-DEPENDENT DNA HELICASE HOMOLOG RECG, CHLOROPLASTIC"/>
    <property type="match status" value="1"/>
</dbReference>
<dbReference type="Gene3D" id="3.40.50.11180">
    <property type="match status" value="1"/>
</dbReference>
<dbReference type="GO" id="GO:0003678">
    <property type="term" value="F:DNA helicase activity"/>
    <property type="evidence" value="ECO:0007669"/>
    <property type="project" value="TreeGrafter"/>
</dbReference>
<dbReference type="GO" id="GO:0006355">
    <property type="term" value="P:regulation of DNA-templated transcription"/>
    <property type="evidence" value="ECO:0007669"/>
    <property type="project" value="UniProtKB-UniRule"/>
</dbReference>
<dbReference type="NCBIfam" id="TIGR00580">
    <property type="entry name" value="mfd"/>
    <property type="match status" value="1"/>
</dbReference>
<dbReference type="InterPro" id="IPR011545">
    <property type="entry name" value="DEAD/DEAH_box_helicase_dom"/>
</dbReference>
<evidence type="ECO:0000256" key="2">
    <source>
        <dbReference type="ARBA" id="ARBA00022490"/>
    </source>
</evidence>
<dbReference type="PANTHER" id="PTHR47964">
    <property type="entry name" value="ATP-DEPENDENT DNA HELICASE HOMOLOG RECG, CHLOROPLASTIC"/>
    <property type="match status" value="1"/>
</dbReference>
<dbReference type="Gene3D" id="3.30.2060.10">
    <property type="entry name" value="Penicillin-binding protein 1b domain"/>
    <property type="match status" value="1"/>
</dbReference>
<evidence type="ECO:0000256" key="7">
    <source>
        <dbReference type="ARBA" id="ARBA00022840"/>
    </source>
</evidence>
<evidence type="ECO:0000256" key="3">
    <source>
        <dbReference type="ARBA" id="ARBA00022741"/>
    </source>
</evidence>
<dbReference type="Pfam" id="PF00270">
    <property type="entry name" value="DEAD"/>
    <property type="match status" value="1"/>
</dbReference>
<dbReference type="EMBL" id="AWVP01000103">
    <property type="protein sequence ID" value="ERK56100.1"/>
    <property type="molecule type" value="Genomic_DNA"/>
</dbReference>
<dbReference type="HOGENOM" id="CLU_005122_1_4_9"/>
<dbReference type="InterPro" id="IPR004576">
    <property type="entry name" value="Mfd"/>
</dbReference>
<dbReference type="HAMAP" id="MF_00969">
    <property type="entry name" value="TRCF"/>
    <property type="match status" value="1"/>
</dbReference>
<dbReference type="InterPro" id="IPR005118">
    <property type="entry name" value="TRCF_C"/>
</dbReference>
<evidence type="ECO:0000259" key="15">
    <source>
        <dbReference type="PROSITE" id="PS51194"/>
    </source>
</evidence>
<dbReference type="Gene3D" id="3.90.1150.50">
    <property type="entry name" value="Transcription-repair-coupling factor, D7 domain"/>
    <property type="match status" value="1"/>
</dbReference>
<keyword evidence="4 13" id="KW-0227">DNA damage</keyword>
<dbReference type="InterPro" id="IPR047112">
    <property type="entry name" value="RecG/Mfd"/>
</dbReference>
<dbReference type="GO" id="GO:0016787">
    <property type="term" value="F:hydrolase activity"/>
    <property type="evidence" value="ECO:0007669"/>
    <property type="project" value="UniProtKB-KW"/>
</dbReference>
<dbReference type="SMART" id="SM00490">
    <property type="entry name" value="HELICc"/>
    <property type="match status" value="1"/>
</dbReference>
<dbReference type="GO" id="GO:0003684">
    <property type="term" value="F:damaged DNA binding"/>
    <property type="evidence" value="ECO:0007669"/>
    <property type="project" value="InterPro"/>
</dbReference>
<dbReference type="PROSITE" id="PS51192">
    <property type="entry name" value="HELICASE_ATP_BIND_1"/>
    <property type="match status" value="1"/>
</dbReference>
<keyword evidence="2 13" id="KW-0963">Cytoplasm</keyword>
<dbReference type="eggNOG" id="COG1197">
    <property type="taxonomic scope" value="Bacteria"/>
</dbReference>
<dbReference type="InterPro" id="IPR014001">
    <property type="entry name" value="Helicase_ATP-bd"/>
</dbReference>
<dbReference type="GO" id="GO:0005737">
    <property type="term" value="C:cytoplasm"/>
    <property type="evidence" value="ECO:0007669"/>
    <property type="project" value="UniProtKB-SubCell"/>
</dbReference>
<evidence type="ECO:0000256" key="1">
    <source>
        <dbReference type="ARBA" id="ARBA00004496"/>
    </source>
</evidence>
<evidence type="ECO:0000259" key="14">
    <source>
        <dbReference type="PROSITE" id="PS51192"/>
    </source>
</evidence>
<feature type="domain" description="Helicase ATP-binding" evidence="14">
    <location>
        <begin position="633"/>
        <end position="794"/>
    </location>
</feature>
<dbReference type="InterPro" id="IPR036101">
    <property type="entry name" value="CarD-like/TRCF_RID_sf"/>
</dbReference>
<dbReference type="InterPro" id="IPR003711">
    <property type="entry name" value="CarD-like/TRCF_RID"/>
</dbReference>
<evidence type="ECO:0000256" key="11">
    <source>
        <dbReference type="ARBA" id="ARBA00061399"/>
    </source>
</evidence>
<dbReference type="SUPFAM" id="SSF143517">
    <property type="entry name" value="TRCF domain-like"/>
    <property type="match status" value="1"/>
</dbReference>
<evidence type="ECO:0000256" key="13">
    <source>
        <dbReference type="HAMAP-Rule" id="MF_00969"/>
    </source>
</evidence>
<keyword evidence="7 13" id="KW-0067">ATP-binding</keyword>
<keyword evidence="5 13" id="KW-0378">Hydrolase</keyword>
<dbReference type="Proteomes" id="UP000016637">
    <property type="component" value="Unassembled WGS sequence"/>
</dbReference>
<dbReference type="SMART" id="SM00487">
    <property type="entry name" value="DEXDc"/>
    <property type="match status" value="1"/>
</dbReference>
<dbReference type="InterPro" id="IPR041471">
    <property type="entry name" value="UvrB_inter"/>
</dbReference>
<comment type="function">
    <text evidence="13">Couples transcription and DNA repair by recognizing RNA polymerase (RNAP) stalled at DNA lesions. Mediates ATP-dependent release of RNAP and its truncated transcript from the DNA, and recruitment of nucleotide excision repair machinery to the damaged site.</text>
</comment>
<reference evidence="16 17" key="1">
    <citation type="submission" date="2013-08" db="EMBL/GenBank/DDBJ databases">
        <authorList>
            <person name="Weinstock G."/>
            <person name="Sodergren E."/>
            <person name="Wylie T."/>
            <person name="Fulton L."/>
            <person name="Fulton R."/>
            <person name="Fronick C."/>
            <person name="O'Laughlin M."/>
            <person name="Godfrey J."/>
            <person name="Miner T."/>
            <person name="Herter B."/>
            <person name="Appelbaum E."/>
            <person name="Cordes M."/>
            <person name="Lek S."/>
            <person name="Wollam A."/>
            <person name="Pepin K.H."/>
            <person name="Palsikar V.B."/>
            <person name="Mitreva M."/>
            <person name="Wilson R.K."/>
        </authorList>
    </citation>
    <scope>NUCLEOTIDE SEQUENCE [LARGE SCALE GENOMIC DNA]</scope>
    <source>
        <strain evidence="16 17">ATCC 700627</strain>
    </source>
</reference>
<dbReference type="SUPFAM" id="SSF141259">
    <property type="entry name" value="CarD-like"/>
    <property type="match status" value="1"/>
</dbReference>
<organism evidence="16 17">
    <name type="scientific">Gemella bergeri ATCC 700627</name>
    <dbReference type="NCBI Taxonomy" id="1321820"/>
    <lineage>
        <taxon>Bacteria</taxon>
        <taxon>Bacillati</taxon>
        <taxon>Bacillota</taxon>
        <taxon>Bacilli</taxon>
        <taxon>Bacillales</taxon>
        <taxon>Gemellaceae</taxon>
        <taxon>Gemella</taxon>
    </lineage>
</organism>
<evidence type="ECO:0000256" key="6">
    <source>
        <dbReference type="ARBA" id="ARBA00022806"/>
    </source>
</evidence>
<dbReference type="Pfam" id="PF17757">
    <property type="entry name" value="UvrB_inter"/>
    <property type="match status" value="1"/>
</dbReference>
<dbReference type="PROSITE" id="PS51194">
    <property type="entry name" value="HELICASE_CTER"/>
    <property type="match status" value="1"/>
</dbReference>
<dbReference type="InterPro" id="IPR037235">
    <property type="entry name" value="TRCF-like_C_D7"/>
</dbReference>
<dbReference type="Pfam" id="PF02559">
    <property type="entry name" value="CarD_TRCF_RID"/>
    <property type="match status" value="1"/>
</dbReference>
<evidence type="ECO:0000256" key="12">
    <source>
        <dbReference type="ARBA" id="ARBA00070128"/>
    </source>
</evidence>